<protein>
    <submittedName>
        <fullName evidence="7">Alginate lyase</fullName>
    </submittedName>
</protein>
<dbReference type="GO" id="GO:0016829">
    <property type="term" value="F:lyase activity"/>
    <property type="evidence" value="ECO:0007669"/>
    <property type="project" value="UniProtKB-KW"/>
</dbReference>
<dbReference type="Gene3D" id="1.50.10.100">
    <property type="entry name" value="Chondroitin AC/alginate lyase"/>
    <property type="match status" value="1"/>
</dbReference>
<accession>A0A1E5DYM5</accession>
<feature type="domain" description="Alginate lyase" evidence="5">
    <location>
        <begin position="98"/>
        <end position="271"/>
    </location>
</feature>
<evidence type="ECO:0000313" key="8">
    <source>
        <dbReference type="Proteomes" id="UP000094070"/>
    </source>
</evidence>
<evidence type="ECO:0000256" key="4">
    <source>
        <dbReference type="ARBA" id="ARBA00023239"/>
    </source>
</evidence>
<evidence type="ECO:0000256" key="2">
    <source>
        <dbReference type="ARBA" id="ARBA00022729"/>
    </source>
</evidence>
<dbReference type="InterPro" id="IPR012480">
    <property type="entry name" value="Hepar_II_III_C"/>
</dbReference>
<keyword evidence="8" id="KW-1185">Reference proteome</keyword>
<dbReference type="SUPFAM" id="SSF48230">
    <property type="entry name" value="Chondroitin AC/alginate lyase"/>
    <property type="match status" value="1"/>
</dbReference>
<dbReference type="GO" id="GO:0042597">
    <property type="term" value="C:periplasmic space"/>
    <property type="evidence" value="ECO:0007669"/>
    <property type="project" value="UniProtKB-SubCell"/>
</dbReference>
<gene>
    <name evidence="7" type="ORF">A1QC_13380</name>
</gene>
<comment type="subcellular location">
    <subcellularLocation>
        <location evidence="1">Periplasm</location>
    </subcellularLocation>
</comment>
<dbReference type="PANTHER" id="PTHR39210:SF1">
    <property type="entry name" value="HEPARIN-SULFATE LYASE"/>
    <property type="match status" value="1"/>
</dbReference>
<evidence type="ECO:0000256" key="3">
    <source>
        <dbReference type="ARBA" id="ARBA00022764"/>
    </source>
</evidence>
<dbReference type="InterPro" id="IPR008929">
    <property type="entry name" value="Chondroitin_lyas"/>
</dbReference>
<keyword evidence="4 7" id="KW-0456">Lyase</keyword>
<organism evidence="7 8">
    <name type="scientific">Vibrio rumoiensis 1S-45</name>
    <dbReference type="NCBI Taxonomy" id="1188252"/>
    <lineage>
        <taxon>Bacteria</taxon>
        <taxon>Pseudomonadati</taxon>
        <taxon>Pseudomonadota</taxon>
        <taxon>Gammaproteobacteria</taxon>
        <taxon>Vibrionales</taxon>
        <taxon>Vibrionaceae</taxon>
        <taxon>Vibrio</taxon>
    </lineage>
</organism>
<comment type="caution">
    <text evidence="7">The sequence shown here is derived from an EMBL/GenBank/DDBJ whole genome shotgun (WGS) entry which is preliminary data.</text>
</comment>
<sequence length="666" mass="76913">MLQFTQEEMLAIRNKVTNSVLNRLIEDNKMVISNQTLITPDNRATWNLYYFCPEHAVRLDWRWDKPTEHCCPIDGKAFYGEPYDGAWWRGLNGLNSKACYELGLLWQLTQQISYFEKVREILLGYAKHYPDYQPHGGIPYNGPGKANAQTLCEANCHLDFVRGYDFIREQLSVEDRVYIEKRLLREGAEFLIEHRADQLHNHEMKTSATIGVIGLIIDEPEYIDFALNSKYGLKYQLAEGVNSDGMWFEGSIHYHYYALQALLAFEKVAYRTQYSVHADPNYYKMLAFPLSLLSATGDFPRLNDCIAGQEKLSHSHLFEFAYRQFDDPLFARALINIYQHSPRDNLDALLYGVPDLPVLPPLLCQPQHAPTSGLTKMYDEQSGNMLLLKHAPYGGEHDHYDRLGLIICRNGREILPDIGTTGYGAELHYGYYKNTVTHNTLAVEQENQPPAIPVCLDYQQTSSFTFVDTLVDWSETVLELDSHTIKQWDDETYTNVSYRRSILWLPDIAIDINQVLNPHNKQLDLIWHVRGELCVQQCWQEVNNPLNGPLNRMHSCRQHSIQGLQSYHFDIQEQPKFHFHLYSLQNSTVLTGLAPDNPATQDLSYLLLRNKETSFKAIAIYDLTLTQSITVDCVEWKNDFIRLELTQDTVKKKIEIDLENAKILLS</sequence>
<evidence type="ECO:0000256" key="1">
    <source>
        <dbReference type="ARBA" id="ARBA00004418"/>
    </source>
</evidence>
<dbReference type="OrthoDB" id="9772435at2"/>
<proteinExistence type="predicted"/>
<dbReference type="PANTHER" id="PTHR39210">
    <property type="entry name" value="HEPARIN-SULFATE LYASE"/>
    <property type="match status" value="1"/>
</dbReference>
<keyword evidence="2" id="KW-0732">Signal</keyword>
<name>A0A1E5DYM5_9VIBR</name>
<dbReference type="eggNOG" id="ENOG502Z7XC">
    <property type="taxonomic scope" value="Bacteria"/>
</dbReference>
<dbReference type="Gene3D" id="2.70.98.70">
    <property type="match status" value="1"/>
</dbReference>
<keyword evidence="3" id="KW-0574">Periplasm</keyword>
<dbReference type="InterPro" id="IPR008397">
    <property type="entry name" value="Alginate_lyase_dom"/>
</dbReference>
<feature type="domain" description="Heparinase II/III-like C-terminal" evidence="6">
    <location>
        <begin position="368"/>
        <end position="533"/>
    </location>
</feature>
<evidence type="ECO:0000313" key="7">
    <source>
        <dbReference type="EMBL" id="OEF22759.1"/>
    </source>
</evidence>
<reference evidence="7 8" key="1">
    <citation type="journal article" date="2012" name="Science">
        <title>Ecological populations of bacteria act as socially cohesive units of antibiotic production and resistance.</title>
        <authorList>
            <person name="Cordero O.X."/>
            <person name="Wildschutte H."/>
            <person name="Kirkup B."/>
            <person name="Proehl S."/>
            <person name="Ngo L."/>
            <person name="Hussain F."/>
            <person name="Le Roux F."/>
            <person name="Mincer T."/>
            <person name="Polz M.F."/>
        </authorList>
    </citation>
    <scope>NUCLEOTIDE SEQUENCE [LARGE SCALE GENOMIC DNA]</scope>
    <source>
        <strain evidence="7 8">1S-45</strain>
    </source>
</reference>
<dbReference type="Pfam" id="PF05426">
    <property type="entry name" value="Alginate_lyase"/>
    <property type="match status" value="1"/>
</dbReference>
<dbReference type="Pfam" id="PF07940">
    <property type="entry name" value="Hepar_II_III_C"/>
    <property type="match status" value="1"/>
</dbReference>
<dbReference type="AlphaFoldDB" id="A0A1E5DYM5"/>
<dbReference type="STRING" id="1188252.A1QC_13380"/>
<dbReference type="EMBL" id="AJYK02000105">
    <property type="protein sequence ID" value="OEF22759.1"/>
    <property type="molecule type" value="Genomic_DNA"/>
</dbReference>
<dbReference type="Proteomes" id="UP000094070">
    <property type="component" value="Unassembled WGS sequence"/>
</dbReference>
<evidence type="ECO:0000259" key="6">
    <source>
        <dbReference type="Pfam" id="PF07940"/>
    </source>
</evidence>
<dbReference type="RefSeq" id="WP_017023870.1">
    <property type="nucleotide sequence ID" value="NZ_AJYK02000105.1"/>
</dbReference>
<evidence type="ECO:0000259" key="5">
    <source>
        <dbReference type="Pfam" id="PF05426"/>
    </source>
</evidence>